<dbReference type="InterPro" id="IPR043134">
    <property type="entry name" value="GTP-CH-I_N"/>
</dbReference>
<sequence length="214" mass="22843">MTNAIYGASGLSPAAPPQPAAELSRPEVDAERVAVLVGQLLTALGENPDREGLAETPTRVAAWWTSFLSPDAATPTCFTEVHLSGQLVVVGGVSVWSLCEHHMLPMNLRVVAGYVPDGEAVGLSKFGRIAQRYAGRLQVQERFTRQVAEEITAAIGGKDVAVAVRGTHLCMSMRGVRMEEARTTTLQADGRFQTDPVLSAQFLTLATGQWGAVE</sequence>
<dbReference type="InterPro" id="IPR043133">
    <property type="entry name" value="GTP-CH-I_C/QueF"/>
</dbReference>
<comment type="catalytic activity">
    <reaction evidence="1 5">
        <text>GTP + H2O = 7,8-dihydroneopterin 3'-triphosphate + formate + H(+)</text>
        <dbReference type="Rhea" id="RHEA:17473"/>
        <dbReference type="ChEBI" id="CHEBI:15377"/>
        <dbReference type="ChEBI" id="CHEBI:15378"/>
        <dbReference type="ChEBI" id="CHEBI:15740"/>
        <dbReference type="ChEBI" id="CHEBI:37565"/>
        <dbReference type="ChEBI" id="CHEBI:58462"/>
        <dbReference type="EC" id="3.5.4.16"/>
    </reaction>
</comment>
<gene>
    <name evidence="5" type="primary">folE</name>
    <name evidence="8" type="ORF">SAMN04490356_0923</name>
</gene>
<dbReference type="GO" id="GO:0005525">
    <property type="term" value="F:GTP binding"/>
    <property type="evidence" value="ECO:0007669"/>
    <property type="project" value="UniProtKB-KW"/>
</dbReference>
<keyword evidence="5" id="KW-0479">Metal-binding</keyword>
<dbReference type="Gene3D" id="1.10.286.10">
    <property type="match status" value="1"/>
</dbReference>
<comment type="subunit">
    <text evidence="5">Homopolymer.</text>
</comment>
<feature type="domain" description="GTP cyclohydrolase I" evidence="7">
    <location>
        <begin position="37"/>
        <end position="205"/>
    </location>
</feature>
<keyword evidence="3 5" id="KW-0554">One-carbon metabolism</keyword>
<name>A0A1H4KSC5_STRMJ</name>
<dbReference type="GO" id="GO:0006730">
    <property type="term" value="P:one-carbon metabolic process"/>
    <property type="evidence" value="ECO:0007669"/>
    <property type="project" value="UniProtKB-UniRule"/>
</dbReference>
<comment type="similarity">
    <text evidence="5">Belongs to the GTP cyclohydrolase I family.</text>
</comment>
<dbReference type="FunFam" id="3.30.1130.10:FF:000001">
    <property type="entry name" value="GTP cyclohydrolase 1"/>
    <property type="match status" value="1"/>
</dbReference>
<dbReference type="GO" id="GO:0046654">
    <property type="term" value="P:tetrahydrofolate biosynthetic process"/>
    <property type="evidence" value="ECO:0007669"/>
    <property type="project" value="UniProtKB-UniRule"/>
</dbReference>
<dbReference type="GO" id="GO:0008270">
    <property type="term" value="F:zinc ion binding"/>
    <property type="evidence" value="ECO:0007669"/>
    <property type="project" value="UniProtKB-UniRule"/>
</dbReference>
<evidence type="ECO:0000256" key="2">
    <source>
        <dbReference type="ARBA" id="ARBA00005080"/>
    </source>
</evidence>
<organism evidence="8 9">
    <name type="scientific">Streptomyces melanosporofaciens</name>
    <dbReference type="NCBI Taxonomy" id="67327"/>
    <lineage>
        <taxon>Bacteria</taxon>
        <taxon>Bacillati</taxon>
        <taxon>Actinomycetota</taxon>
        <taxon>Actinomycetes</taxon>
        <taxon>Kitasatosporales</taxon>
        <taxon>Streptomycetaceae</taxon>
        <taxon>Streptomyces</taxon>
        <taxon>Streptomyces violaceusniger group</taxon>
    </lineage>
</organism>
<dbReference type="AlphaFoldDB" id="A0A1H4KSC5"/>
<comment type="pathway">
    <text evidence="2 5">Cofactor biosynthesis; 7,8-dihydroneopterin triphosphate biosynthesis; 7,8-dihydroneopterin triphosphate from GTP: step 1/1.</text>
</comment>
<dbReference type="Pfam" id="PF01227">
    <property type="entry name" value="GTP_cyclohydroI"/>
    <property type="match status" value="1"/>
</dbReference>
<feature type="binding site" evidence="5">
    <location>
        <position position="99"/>
    </location>
    <ligand>
        <name>Zn(2+)</name>
        <dbReference type="ChEBI" id="CHEBI:29105"/>
    </ligand>
</feature>
<dbReference type="NCBIfam" id="NF006826">
    <property type="entry name" value="PRK09347.1-3"/>
    <property type="match status" value="1"/>
</dbReference>
<dbReference type="RefSeq" id="WP_093460462.1">
    <property type="nucleotide sequence ID" value="NZ_FNST01000002.1"/>
</dbReference>
<evidence type="ECO:0000256" key="6">
    <source>
        <dbReference type="SAM" id="MobiDB-lite"/>
    </source>
</evidence>
<dbReference type="PANTHER" id="PTHR11109:SF7">
    <property type="entry name" value="GTP CYCLOHYDROLASE 1"/>
    <property type="match status" value="1"/>
</dbReference>
<evidence type="ECO:0000256" key="4">
    <source>
        <dbReference type="ARBA" id="ARBA00022801"/>
    </source>
</evidence>
<dbReference type="EMBL" id="FNST01000002">
    <property type="protein sequence ID" value="SEB61126.1"/>
    <property type="molecule type" value="Genomic_DNA"/>
</dbReference>
<evidence type="ECO:0000313" key="9">
    <source>
        <dbReference type="Proteomes" id="UP000198609"/>
    </source>
</evidence>
<feature type="binding site" evidence="5">
    <location>
        <position position="170"/>
    </location>
    <ligand>
        <name>Zn(2+)</name>
        <dbReference type="ChEBI" id="CHEBI:29105"/>
    </ligand>
</feature>
<accession>A0A1H4KSC5</accession>
<feature type="region of interest" description="Disordered" evidence="6">
    <location>
        <begin position="1"/>
        <end position="25"/>
    </location>
</feature>
<keyword evidence="5" id="KW-0862">Zinc</keyword>
<feature type="binding site" evidence="5">
    <location>
        <position position="102"/>
    </location>
    <ligand>
        <name>Zn(2+)</name>
        <dbReference type="ChEBI" id="CHEBI:29105"/>
    </ligand>
</feature>
<dbReference type="SUPFAM" id="SSF55620">
    <property type="entry name" value="Tetrahydrobiopterin biosynthesis enzymes-like"/>
    <property type="match status" value="1"/>
</dbReference>
<dbReference type="GO" id="GO:0005737">
    <property type="term" value="C:cytoplasm"/>
    <property type="evidence" value="ECO:0007669"/>
    <property type="project" value="TreeGrafter"/>
</dbReference>
<evidence type="ECO:0000313" key="8">
    <source>
        <dbReference type="EMBL" id="SEB61126.1"/>
    </source>
</evidence>
<proteinExistence type="inferred from homology"/>
<dbReference type="InterPro" id="IPR020602">
    <property type="entry name" value="GTP_CycHdrlase_I_dom"/>
</dbReference>
<keyword evidence="9" id="KW-1185">Reference proteome</keyword>
<dbReference type="GO" id="GO:0006729">
    <property type="term" value="P:tetrahydrobiopterin biosynthetic process"/>
    <property type="evidence" value="ECO:0007669"/>
    <property type="project" value="TreeGrafter"/>
</dbReference>
<reference evidence="9" key="1">
    <citation type="submission" date="2016-10" db="EMBL/GenBank/DDBJ databases">
        <authorList>
            <person name="Varghese N."/>
            <person name="Submissions S."/>
        </authorList>
    </citation>
    <scope>NUCLEOTIDE SEQUENCE [LARGE SCALE GENOMIC DNA]</scope>
    <source>
        <strain evidence="9">DSM 40318</strain>
    </source>
</reference>
<evidence type="ECO:0000259" key="7">
    <source>
        <dbReference type="Pfam" id="PF01227"/>
    </source>
</evidence>
<evidence type="ECO:0000256" key="1">
    <source>
        <dbReference type="ARBA" id="ARBA00001052"/>
    </source>
</evidence>
<protein>
    <recommendedName>
        <fullName evidence="5">GTP cyclohydrolase 1</fullName>
        <ecNumber evidence="5">3.5.4.16</ecNumber>
    </recommendedName>
    <alternativeName>
        <fullName evidence="5">GTP cyclohydrolase I</fullName>
        <shortName evidence="5">GTP-CH-I</shortName>
    </alternativeName>
</protein>
<dbReference type="PANTHER" id="PTHR11109">
    <property type="entry name" value="GTP CYCLOHYDROLASE I"/>
    <property type="match status" value="1"/>
</dbReference>
<keyword evidence="4 5" id="KW-0378">Hydrolase</keyword>
<dbReference type="UniPathway" id="UPA00848">
    <property type="reaction ID" value="UER00151"/>
</dbReference>
<dbReference type="HAMAP" id="MF_00223">
    <property type="entry name" value="FolE"/>
    <property type="match status" value="1"/>
</dbReference>
<dbReference type="GO" id="GO:0003934">
    <property type="term" value="F:GTP cyclohydrolase I activity"/>
    <property type="evidence" value="ECO:0007669"/>
    <property type="project" value="UniProtKB-UniRule"/>
</dbReference>
<keyword evidence="5" id="KW-0342">GTP-binding</keyword>
<dbReference type="Gene3D" id="3.30.1130.10">
    <property type="match status" value="1"/>
</dbReference>
<evidence type="ECO:0000256" key="5">
    <source>
        <dbReference type="HAMAP-Rule" id="MF_00223"/>
    </source>
</evidence>
<keyword evidence="5" id="KW-0547">Nucleotide-binding</keyword>
<dbReference type="Proteomes" id="UP000198609">
    <property type="component" value="Unassembled WGS sequence"/>
</dbReference>
<evidence type="ECO:0000256" key="3">
    <source>
        <dbReference type="ARBA" id="ARBA00022563"/>
    </source>
</evidence>
<dbReference type="InterPro" id="IPR001474">
    <property type="entry name" value="GTP_CycHdrlase_I"/>
</dbReference>
<dbReference type="EC" id="3.5.4.16" evidence="5"/>